<feature type="region of interest" description="Disordered" evidence="1">
    <location>
        <begin position="1"/>
        <end position="23"/>
    </location>
</feature>
<accession>A0A6J5KFA8</accession>
<dbReference type="InterPro" id="IPR021692">
    <property type="entry name" value="Tle3_C"/>
</dbReference>
<name>A0A6J5KFA8_9BURK</name>
<protein>
    <recommendedName>
        <fullName evidence="6">DUF3274 domain-containing protein</fullName>
    </recommendedName>
</protein>
<dbReference type="EMBL" id="CADILN010000013">
    <property type="protein sequence ID" value="CAB4052311.1"/>
    <property type="molecule type" value="Genomic_DNA"/>
</dbReference>
<sequence length="730" mass="80306">MTDTKQHVTASATAVTDPNFNNQPRLVEVPPDRPGIVIFLHGVNDPGATYQNVERGICEGLNWRLNRTDLAAGEYGAAWREAKQKQAEASQNQTKLTDADKAVVYDPDTHLYRRTDTEKTNSVFIPFYWGYRAANGEIAKDRKGNPIKLRSQHQDAKGNRLDAHFAKEGGYFDNATNNIPDMYGKGFELGAKEHAARHLADRYTYIGESPMRLYFVLAAHRLAMLIRQIREASTDQGTGDETITVIGHSQGTIITLLAQAILAKENARLADNIIMVDSPYAVWENDDEKQTSQAKLKTFANIVEAVTGSRHQQPALTELACTDQNPKHRGRTGPKWSPTQGVRPLGTGGASAQFNERDNRGKVYLYFCTDDTVVGLDNIRGIGTYGMPNSVTAVALGSTASAWAKFVQLAAMDAFKKAPGRFAFYQRLWTKLKRDGKPVLVGLAPQTVTARTPNEPRFPGGSSTSAAAVTQHPYRTAWSSAPVDGSLDRWINGEQIDPPYAPSLFGGETRDKRGNPSGQLPVDAVGVNVALGNPDAEYDWKLIKGIPSSVVAQAAQQKTQATSAAVVKQWYNSQQQDENDQTSDVSSLDGVNFMRRETPNEVRARLTGKDATDNNYHSGILNDAANVRAIAAMDVAIGQAKTLDDPDWRATLIAFADWRTDWTSVPSNVKDCYKKKLSADARKLVDATYRYYASGEFPDEDLVPRTWPTLVKSQTHDERARSKNDPGVVA</sequence>
<feature type="domain" description="T6SS Tle3 phospholipase effector alpha/beta" evidence="3">
    <location>
        <begin position="34"/>
        <end position="388"/>
    </location>
</feature>
<evidence type="ECO:0000256" key="1">
    <source>
        <dbReference type="SAM" id="MobiDB-lite"/>
    </source>
</evidence>
<dbReference type="Proteomes" id="UP000494102">
    <property type="component" value="Unassembled WGS sequence"/>
</dbReference>
<dbReference type="GeneID" id="27795394"/>
<dbReference type="Pfam" id="PF24322">
    <property type="entry name" value="Tle3"/>
    <property type="match status" value="1"/>
</dbReference>
<evidence type="ECO:0008006" key="6">
    <source>
        <dbReference type="Google" id="ProtNLM"/>
    </source>
</evidence>
<organism evidence="4 5">
    <name type="scientific">Paraburkholderia phenoliruptrix</name>
    <dbReference type="NCBI Taxonomy" id="252970"/>
    <lineage>
        <taxon>Bacteria</taxon>
        <taxon>Pseudomonadati</taxon>
        <taxon>Pseudomonadota</taxon>
        <taxon>Betaproteobacteria</taxon>
        <taxon>Burkholderiales</taxon>
        <taxon>Burkholderiaceae</taxon>
        <taxon>Paraburkholderia</taxon>
    </lineage>
</organism>
<dbReference type="InterPro" id="IPR056221">
    <property type="entry name" value="Tle3_ab_dom"/>
</dbReference>
<dbReference type="AlphaFoldDB" id="A0A6J5KFA8"/>
<evidence type="ECO:0000259" key="2">
    <source>
        <dbReference type="Pfam" id="PF11678"/>
    </source>
</evidence>
<feature type="compositionally biased region" description="Polar residues" evidence="1">
    <location>
        <begin position="7"/>
        <end position="23"/>
    </location>
</feature>
<dbReference type="Pfam" id="PF11678">
    <property type="entry name" value="Tle3_C"/>
    <property type="match status" value="1"/>
</dbReference>
<proteinExistence type="predicted"/>
<evidence type="ECO:0000259" key="3">
    <source>
        <dbReference type="Pfam" id="PF24322"/>
    </source>
</evidence>
<dbReference type="RefSeq" id="WP_015001432.1">
    <property type="nucleotide sequence ID" value="NZ_CADILN010000013.1"/>
</dbReference>
<gene>
    <name evidence="4" type="ORF">LMG9964_06000</name>
</gene>
<feature type="domain" description="Antibacterial effector protein Tle3 C-terminal" evidence="2">
    <location>
        <begin position="563"/>
        <end position="719"/>
    </location>
</feature>
<reference evidence="4 5" key="1">
    <citation type="submission" date="2020-04" db="EMBL/GenBank/DDBJ databases">
        <authorList>
            <person name="De Canck E."/>
        </authorList>
    </citation>
    <scope>NUCLEOTIDE SEQUENCE [LARGE SCALE GENOMIC DNA]</scope>
    <source>
        <strain evidence="4 5">LMG 9964</strain>
    </source>
</reference>
<feature type="region of interest" description="Disordered" evidence="1">
    <location>
        <begin position="323"/>
        <end position="353"/>
    </location>
</feature>
<dbReference type="Gene3D" id="3.40.50.1820">
    <property type="entry name" value="alpha/beta hydrolase"/>
    <property type="match status" value="1"/>
</dbReference>
<evidence type="ECO:0000313" key="4">
    <source>
        <dbReference type="EMBL" id="CAB4052311.1"/>
    </source>
</evidence>
<dbReference type="SUPFAM" id="SSF53474">
    <property type="entry name" value="alpha/beta-Hydrolases"/>
    <property type="match status" value="1"/>
</dbReference>
<dbReference type="InterPro" id="IPR029058">
    <property type="entry name" value="AB_hydrolase_fold"/>
</dbReference>
<evidence type="ECO:0000313" key="5">
    <source>
        <dbReference type="Proteomes" id="UP000494102"/>
    </source>
</evidence>